<accession>A0A2H3CQ30</accession>
<dbReference type="EMBL" id="KZ293693">
    <property type="protein sequence ID" value="PBK85161.1"/>
    <property type="molecule type" value="Genomic_DNA"/>
</dbReference>
<dbReference type="Proteomes" id="UP000217790">
    <property type="component" value="Unassembled WGS sequence"/>
</dbReference>
<evidence type="ECO:0000313" key="2">
    <source>
        <dbReference type="Proteomes" id="UP000217790"/>
    </source>
</evidence>
<gene>
    <name evidence="1" type="ORF">ARMGADRAFT_1087835</name>
</gene>
<evidence type="ECO:0000313" key="1">
    <source>
        <dbReference type="EMBL" id="PBK85161.1"/>
    </source>
</evidence>
<proteinExistence type="predicted"/>
<organism evidence="1 2">
    <name type="scientific">Armillaria gallica</name>
    <name type="common">Bulbous honey fungus</name>
    <name type="synonym">Armillaria bulbosa</name>
    <dbReference type="NCBI Taxonomy" id="47427"/>
    <lineage>
        <taxon>Eukaryota</taxon>
        <taxon>Fungi</taxon>
        <taxon>Dikarya</taxon>
        <taxon>Basidiomycota</taxon>
        <taxon>Agaricomycotina</taxon>
        <taxon>Agaricomycetes</taxon>
        <taxon>Agaricomycetidae</taxon>
        <taxon>Agaricales</taxon>
        <taxon>Marasmiineae</taxon>
        <taxon>Physalacriaceae</taxon>
        <taxon>Armillaria</taxon>
    </lineage>
</organism>
<dbReference type="AlphaFoldDB" id="A0A2H3CQ30"/>
<keyword evidence="2" id="KW-1185">Reference proteome</keyword>
<protein>
    <submittedName>
        <fullName evidence="1">Uncharacterized protein</fullName>
    </submittedName>
</protein>
<reference evidence="2" key="1">
    <citation type="journal article" date="2017" name="Nat. Ecol. Evol.">
        <title>Genome expansion and lineage-specific genetic innovations in the forest pathogenic fungi Armillaria.</title>
        <authorList>
            <person name="Sipos G."/>
            <person name="Prasanna A.N."/>
            <person name="Walter M.C."/>
            <person name="O'Connor E."/>
            <person name="Balint B."/>
            <person name="Krizsan K."/>
            <person name="Kiss B."/>
            <person name="Hess J."/>
            <person name="Varga T."/>
            <person name="Slot J."/>
            <person name="Riley R."/>
            <person name="Boka B."/>
            <person name="Rigling D."/>
            <person name="Barry K."/>
            <person name="Lee J."/>
            <person name="Mihaltcheva S."/>
            <person name="LaButti K."/>
            <person name="Lipzen A."/>
            <person name="Waldron R."/>
            <person name="Moloney N.M."/>
            <person name="Sperisen C."/>
            <person name="Kredics L."/>
            <person name="Vagvoelgyi C."/>
            <person name="Patrignani A."/>
            <person name="Fitzpatrick D."/>
            <person name="Nagy I."/>
            <person name="Doyle S."/>
            <person name="Anderson J.B."/>
            <person name="Grigoriev I.V."/>
            <person name="Gueldener U."/>
            <person name="Muensterkoetter M."/>
            <person name="Nagy L.G."/>
        </authorList>
    </citation>
    <scope>NUCLEOTIDE SEQUENCE [LARGE SCALE GENOMIC DNA]</scope>
    <source>
        <strain evidence="2">Ar21-2</strain>
    </source>
</reference>
<dbReference type="InParanoid" id="A0A2H3CQ30"/>
<sequence>MAEAIGIVSSTIALIKVTVTVIKYVKDVKHGPEECAELQGVKAHLEVCAPLVTLDRLENTFGELFEIFDRLKKSLEDASPAWMVHYLKWLFTKHSIEEVLKRIGCIKSLIIVAGEPGHLKPSLAIQTPTYLEKRLADVEDTIRGTLENTNVSSAMKNQCEERKLRTSLDRWQTPPFCWRNPRKRARGSISM</sequence>
<name>A0A2H3CQ30_ARMGA</name>
<dbReference type="OrthoDB" id="2919029at2759"/>